<dbReference type="Proteomes" id="UP000009168">
    <property type="component" value="Unassembled WGS sequence"/>
</dbReference>
<sequence>MNKSQYQTNFGVAITIIIGCVLGVQIFLVGQEVIYKTNPNFIFVEQFVASPARFNITRKTFNFAFGAQFPGNFSQFLDESIYTVSAVQVSMQKKFNQTSGEYYQDWNNLPIDVHPCSSKDFEVEESIDYFNTLVGLENMYCLDYDSQDLHMEGNFDQDQYGLIQIYFKKCTGKSNCRDPEEINQILTNSFVSHYTNDIITNPKHFNPYQIISRDMYWSTNPIYSKDAYLYYRNVYVETDNGIVFEDISTQRKPSLSYTEEQIIFGETEYFFQMKLRFEKAKESKYHRNYKKLDSILAEIGGIAKALVIIGFVICVPINQLQLYGKLSNTLFKYSNFQNIIIQQTDNAIPKSAVKTFVEIIEAQKEQNNKYINQQNLDNTQVYFENQFLDKQQQITKESQVFASQQQFQVFKNQISSQQYVRGQSFEKNFQNEQIQRQTSKIRKKQNTEPIEFNKNQSNKIIKSKTQTQTNIYQNRAKNYFNIFDIIKITKNMKQKQPQQREQIPQAEKQNKIQNIGQQLNQQNIQQNEQKQQQILTNNQELFNQSDNQNKQYENLNLGWSDYIKYYLWPFGSYAKKKKQIDYSVEKIYQHFDIIYIIKKLLEFEKVKQILLNEDQRKLIQFFPKPLINVDEIEQYKIEEKELIKSQKNIQKYEQKKQTVNILNNQQINEKQRAKEAYQALQNIIKKEKLSEIDKKILEMLDDSILENIHNNAEYLQQQYQQQQINFQDINSCIINDQRQFYQEHVQSFNNYLSKDSKDIQYPKIQNVQNDIEEIQSNSLRSSFNQQMINELEPQQITYIQNIKLQNFKQTQFNSTKKI</sequence>
<proteinExistence type="predicted"/>
<keyword evidence="2" id="KW-1133">Transmembrane helix</keyword>
<dbReference type="RefSeq" id="XP_012654927.1">
    <property type="nucleotide sequence ID" value="XM_012799473.1"/>
</dbReference>
<dbReference type="EMBL" id="GG662530">
    <property type="protein sequence ID" value="EWS72547.1"/>
    <property type="molecule type" value="Genomic_DNA"/>
</dbReference>
<feature type="transmembrane region" description="Helical" evidence="2">
    <location>
        <begin position="6"/>
        <end position="29"/>
    </location>
</feature>
<organism evidence="3 4">
    <name type="scientific">Tetrahymena thermophila (strain SB210)</name>
    <dbReference type="NCBI Taxonomy" id="312017"/>
    <lineage>
        <taxon>Eukaryota</taxon>
        <taxon>Sar</taxon>
        <taxon>Alveolata</taxon>
        <taxon>Ciliophora</taxon>
        <taxon>Intramacronucleata</taxon>
        <taxon>Oligohymenophorea</taxon>
        <taxon>Hymenostomatida</taxon>
        <taxon>Tetrahymenina</taxon>
        <taxon>Tetrahymenidae</taxon>
        <taxon>Tetrahymena</taxon>
    </lineage>
</organism>
<evidence type="ECO:0000256" key="2">
    <source>
        <dbReference type="SAM" id="Phobius"/>
    </source>
</evidence>
<feature type="coiled-coil region" evidence="1">
    <location>
        <begin position="635"/>
        <end position="725"/>
    </location>
</feature>
<dbReference type="OrthoDB" id="298603at2759"/>
<keyword evidence="1" id="KW-0175">Coiled coil</keyword>
<dbReference type="PANTHER" id="PTHR31398">
    <property type="entry name" value="MEIOTIC NUCLEAR DIVISION PROTEIN 1 HOMOLOG"/>
    <property type="match status" value="1"/>
</dbReference>
<dbReference type="GeneID" id="24441530"/>
<dbReference type="KEGG" id="tet:TTHERM_001044675"/>
<dbReference type="GO" id="GO:0005634">
    <property type="term" value="C:nucleus"/>
    <property type="evidence" value="ECO:0007669"/>
    <property type="project" value="TreeGrafter"/>
</dbReference>
<evidence type="ECO:0000256" key="1">
    <source>
        <dbReference type="SAM" id="Coils"/>
    </source>
</evidence>
<keyword evidence="2 3" id="KW-0812">Transmembrane</keyword>
<evidence type="ECO:0000313" key="3">
    <source>
        <dbReference type="EMBL" id="EWS72547.1"/>
    </source>
</evidence>
<dbReference type="AlphaFoldDB" id="W7X567"/>
<name>W7X567_TETTS</name>
<accession>W7X567</accession>
<feature type="transmembrane region" description="Helical" evidence="2">
    <location>
        <begin position="295"/>
        <end position="318"/>
    </location>
</feature>
<evidence type="ECO:0000313" key="4">
    <source>
        <dbReference type="Proteomes" id="UP000009168"/>
    </source>
</evidence>
<keyword evidence="2" id="KW-0472">Membrane</keyword>
<keyword evidence="4" id="KW-1185">Reference proteome</keyword>
<dbReference type="PROSITE" id="PS51257">
    <property type="entry name" value="PROKAR_LIPOPROTEIN"/>
    <property type="match status" value="1"/>
</dbReference>
<protein>
    <submittedName>
        <fullName evidence="3">Transmembrane protein, putative</fullName>
    </submittedName>
</protein>
<dbReference type="PANTHER" id="PTHR31398:SF0">
    <property type="entry name" value="MEIOTIC NUCLEAR DIVISION PROTEIN 1 HOMOLOG"/>
    <property type="match status" value="1"/>
</dbReference>
<dbReference type="InParanoid" id="W7X567"/>
<gene>
    <name evidence="3" type="ORF">TTHERM_001044675</name>
</gene>
<dbReference type="GO" id="GO:0007131">
    <property type="term" value="P:reciprocal meiotic recombination"/>
    <property type="evidence" value="ECO:0007669"/>
    <property type="project" value="TreeGrafter"/>
</dbReference>
<reference evidence="4" key="1">
    <citation type="journal article" date="2006" name="PLoS Biol.">
        <title>Macronuclear genome sequence of the ciliate Tetrahymena thermophila, a model eukaryote.</title>
        <authorList>
            <person name="Eisen J.A."/>
            <person name="Coyne R.S."/>
            <person name="Wu M."/>
            <person name="Wu D."/>
            <person name="Thiagarajan M."/>
            <person name="Wortman J.R."/>
            <person name="Badger J.H."/>
            <person name="Ren Q."/>
            <person name="Amedeo P."/>
            <person name="Jones K.M."/>
            <person name="Tallon L.J."/>
            <person name="Delcher A.L."/>
            <person name="Salzberg S.L."/>
            <person name="Silva J.C."/>
            <person name="Haas B.J."/>
            <person name="Majoros W.H."/>
            <person name="Farzad M."/>
            <person name="Carlton J.M."/>
            <person name="Smith R.K. Jr."/>
            <person name="Garg J."/>
            <person name="Pearlman R.E."/>
            <person name="Karrer K.M."/>
            <person name="Sun L."/>
            <person name="Manning G."/>
            <person name="Elde N.C."/>
            <person name="Turkewitz A.P."/>
            <person name="Asai D.J."/>
            <person name="Wilkes D.E."/>
            <person name="Wang Y."/>
            <person name="Cai H."/>
            <person name="Collins K."/>
            <person name="Stewart B.A."/>
            <person name="Lee S.R."/>
            <person name="Wilamowska K."/>
            <person name="Weinberg Z."/>
            <person name="Ruzzo W.L."/>
            <person name="Wloga D."/>
            <person name="Gaertig J."/>
            <person name="Frankel J."/>
            <person name="Tsao C.-C."/>
            <person name="Gorovsky M.A."/>
            <person name="Keeling P.J."/>
            <person name="Waller R.F."/>
            <person name="Patron N.J."/>
            <person name="Cherry J.M."/>
            <person name="Stover N.A."/>
            <person name="Krieger C.J."/>
            <person name="del Toro C."/>
            <person name="Ryder H.F."/>
            <person name="Williamson S.C."/>
            <person name="Barbeau R.A."/>
            <person name="Hamilton E.P."/>
            <person name="Orias E."/>
        </authorList>
    </citation>
    <scope>NUCLEOTIDE SEQUENCE [LARGE SCALE GENOMIC DNA]</scope>
    <source>
        <strain evidence="4">SB210</strain>
    </source>
</reference>